<protein>
    <submittedName>
        <fullName evidence="2">PEP-CTERM sorting domain-containing protein</fullName>
    </submittedName>
</protein>
<keyword evidence="1" id="KW-0732">Signal</keyword>
<dbReference type="NCBIfam" id="TIGR02595">
    <property type="entry name" value="PEP_CTERM"/>
    <property type="match status" value="1"/>
</dbReference>
<feature type="chain" id="PRO_5032683881" evidence="1">
    <location>
        <begin position="23"/>
        <end position="234"/>
    </location>
</feature>
<dbReference type="InterPro" id="IPR013424">
    <property type="entry name" value="Ice-binding_C"/>
</dbReference>
<dbReference type="AlphaFoldDB" id="A0A845I0R3"/>
<reference evidence="2" key="1">
    <citation type="submission" date="2019-12" db="EMBL/GenBank/DDBJ databases">
        <title>Novel species isolated from a subtropical stream in China.</title>
        <authorList>
            <person name="Lu H."/>
        </authorList>
    </citation>
    <scope>NUCLEOTIDE SEQUENCE [LARGE SCALE GENOMIC DNA]</scope>
    <source>
        <strain evidence="2">FT93W</strain>
    </source>
</reference>
<evidence type="ECO:0000313" key="3">
    <source>
        <dbReference type="Proteomes" id="UP000444316"/>
    </source>
</evidence>
<evidence type="ECO:0000256" key="1">
    <source>
        <dbReference type="SAM" id="SignalP"/>
    </source>
</evidence>
<accession>A0A845I0R3</accession>
<dbReference type="Proteomes" id="UP000444316">
    <property type="component" value="Unassembled WGS sequence"/>
</dbReference>
<organism evidence="2 3">
    <name type="scientific">Duganella fentianensis</name>
    <dbReference type="NCBI Taxonomy" id="2692177"/>
    <lineage>
        <taxon>Bacteria</taxon>
        <taxon>Pseudomonadati</taxon>
        <taxon>Pseudomonadota</taxon>
        <taxon>Betaproteobacteria</taxon>
        <taxon>Burkholderiales</taxon>
        <taxon>Oxalobacteraceae</taxon>
        <taxon>Telluria group</taxon>
        <taxon>Duganella</taxon>
    </lineage>
</organism>
<gene>
    <name evidence="2" type="ORF">GTP23_06300</name>
</gene>
<name>A0A845I0R3_9BURK</name>
<evidence type="ECO:0000313" key="2">
    <source>
        <dbReference type="EMBL" id="MYN44686.1"/>
    </source>
</evidence>
<feature type="signal peptide" evidence="1">
    <location>
        <begin position="1"/>
        <end position="22"/>
    </location>
</feature>
<keyword evidence="3" id="KW-1185">Reference proteome</keyword>
<proteinExistence type="predicted"/>
<comment type="caution">
    <text evidence="2">The sequence shown here is derived from an EMBL/GenBank/DDBJ whole genome shotgun (WGS) entry which is preliminary data.</text>
</comment>
<sequence>MKKTLLSSALLAALLSAGPVYAADLAADFSASASPQSSSSTWTYGYSSSAGASYSMILFDSASGNGWSMSSYNTLGTPAVWKNTNPYSVAGVAPGQVSLHPGPVSNGDVAIVRFTASSAGSYSVAGRFFAGDSGDMSAAVILNSDALHPLQSFASTNNSPALSVFTQYLGAGQTLDFVVGNNGSFYSGNTPLELTVTAVPEPAGYVMMLAGGLLLGGIARRRRQLSTQDFQRFD</sequence>
<dbReference type="EMBL" id="WWCL01000001">
    <property type="protein sequence ID" value="MYN44686.1"/>
    <property type="molecule type" value="Genomic_DNA"/>
</dbReference>
<dbReference type="RefSeq" id="WP_161034302.1">
    <property type="nucleotide sequence ID" value="NZ_WWCL01000001.1"/>
</dbReference>